<dbReference type="OrthoDB" id="6776294at2759"/>
<comment type="caution">
    <text evidence="2">The sequence shown here is derived from an EMBL/GenBank/DDBJ whole genome shotgun (WGS) entry which is preliminary data.</text>
</comment>
<dbReference type="Proteomes" id="UP001152888">
    <property type="component" value="Unassembled WGS sequence"/>
</dbReference>
<sequence length="202" mass="23409">MSQRKIPYMILNNYKYVKHRSSQRSTYWKCQRYDGDFRVSVLSSLNGLQYTTYQILNIVKEILKSSSDISFEMLTVPENLPNFPLNSYEEYLRFNDLIKEDTHISQYMVRRLAALGGSGIDSITRRIMRFLFDNELATQFNWKGRHNKTGFEGTAIMGLVYEAAKLNCPSNEKSDSKIADIVKIWLKHASSRVKQSKSKVPG</sequence>
<dbReference type="AlphaFoldDB" id="A0A9P0PJQ7"/>
<dbReference type="Gene3D" id="2.20.25.240">
    <property type="match status" value="1"/>
</dbReference>
<dbReference type="InterPro" id="IPR032071">
    <property type="entry name" value="DUF4806"/>
</dbReference>
<accession>A0A9P0PJQ7</accession>
<evidence type="ECO:0000313" key="2">
    <source>
        <dbReference type="EMBL" id="CAH1986777.1"/>
    </source>
</evidence>
<organism evidence="2 3">
    <name type="scientific">Acanthoscelides obtectus</name>
    <name type="common">Bean weevil</name>
    <name type="synonym">Bruchus obtectus</name>
    <dbReference type="NCBI Taxonomy" id="200917"/>
    <lineage>
        <taxon>Eukaryota</taxon>
        <taxon>Metazoa</taxon>
        <taxon>Ecdysozoa</taxon>
        <taxon>Arthropoda</taxon>
        <taxon>Hexapoda</taxon>
        <taxon>Insecta</taxon>
        <taxon>Pterygota</taxon>
        <taxon>Neoptera</taxon>
        <taxon>Endopterygota</taxon>
        <taxon>Coleoptera</taxon>
        <taxon>Polyphaga</taxon>
        <taxon>Cucujiformia</taxon>
        <taxon>Chrysomeloidea</taxon>
        <taxon>Chrysomelidae</taxon>
        <taxon>Bruchinae</taxon>
        <taxon>Bruchini</taxon>
        <taxon>Acanthoscelides</taxon>
    </lineage>
</organism>
<evidence type="ECO:0000313" key="3">
    <source>
        <dbReference type="Proteomes" id="UP001152888"/>
    </source>
</evidence>
<keyword evidence="3" id="KW-1185">Reference proteome</keyword>
<reference evidence="2" key="1">
    <citation type="submission" date="2022-03" db="EMBL/GenBank/DDBJ databases">
        <authorList>
            <person name="Sayadi A."/>
        </authorList>
    </citation>
    <scope>NUCLEOTIDE SEQUENCE</scope>
</reference>
<proteinExistence type="predicted"/>
<protein>
    <recommendedName>
        <fullName evidence="1">DUF4806 domain-containing protein</fullName>
    </recommendedName>
</protein>
<feature type="domain" description="DUF4806" evidence="1">
    <location>
        <begin position="82"/>
        <end position="157"/>
    </location>
</feature>
<dbReference type="EMBL" id="CAKOFQ010007005">
    <property type="protein sequence ID" value="CAH1986777.1"/>
    <property type="molecule type" value="Genomic_DNA"/>
</dbReference>
<gene>
    <name evidence="2" type="ORF">ACAOBT_LOCUS17439</name>
</gene>
<dbReference type="PANTHER" id="PTHR34153">
    <property type="entry name" value="SI:CH211-262H13.3-RELATED-RELATED"/>
    <property type="match status" value="1"/>
</dbReference>
<dbReference type="PANTHER" id="PTHR34153:SF2">
    <property type="entry name" value="SI:CH211-262H13.3-RELATED"/>
    <property type="match status" value="1"/>
</dbReference>
<name>A0A9P0PJQ7_ACAOB</name>
<evidence type="ECO:0000259" key="1">
    <source>
        <dbReference type="Pfam" id="PF16064"/>
    </source>
</evidence>
<dbReference type="Pfam" id="PF16064">
    <property type="entry name" value="DUF4806"/>
    <property type="match status" value="1"/>
</dbReference>